<keyword evidence="4" id="KW-1185">Reference proteome</keyword>
<dbReference type="Pfam" id="PF25973">
    <property type="entry name" value="BSH_CzcB"/>
    <property type="match status" value="1"/>
</dbReference>
<proteinExistence type="predicted"/>
<dbReference type="AlphaFoldDB" id="A0A2T3J2U4"/>
<dbReference type="Proteomes" id="UP000241222">
    <property type="component" value="Unassembled WGS sequence"/>
</dbReference>
<name>A0A2T3J2U4_9GAMM</name>
<dbReference type="Gene3D" id="1.10.287.470">
    <property type="entry name" value="Helix hairpin bin"/>
    <property type="match status" value="1"/>
</dbReference>
<dbReference type="OrthoDB" id="3084at2"/>
<dbReference type="InterPro" id="IPR058647">
    <property type="entry name" value="BSH_CzcB-like"/>
</dbReference>
<dbReference type="PANTHER" id="PTHR30386">
    <property type="entry name" value="MEMBRANE FUSION SUBUNIT OF EMRAB-TOLC MULTIDRUG EFFLUX PUMP"/>
    <property type="match status" value="1"/>
</dbReference>
<feature type="transmembrane region" description="Helical" evidence="1">
    <location>
        <begin position="35"/>
        <end position="54"/>
    </location>
</feature>
<reference evidence="3 4" key="1">
    <citation type="submission" date="2018-03" db="EMBL/GenBank/DDBJ databases">
        <title>Whole genome sequencing of Histamine producing bacteria.</title>
        <authorList>
            <person name="Butler K."/>
        </authorList>
    </citation>
    <scope>NUCLEOTIDE SEQUENCE [LARGE SCALE GENOMIC DNA]</scope>
    <source>
        <strain evidence="3 4">JCM 13586</strain>
    </source>
</reference>
<comment type="caution">
    <text evidence="3">The sequence shown here is derived from an EMBL/GenBank/DDBJ whole genome shotgun (WGS) entry which is preliminary data.</text>
</comment>
<sequence length="344" mass="38826">MKVKFHLDKQQKPQSENGMKVVYGQAKRGGYKLRWYLILALVISPLIIMGYYLFRTQVLVIAPAIITSYPVTITSAESSLVAPLPTVVGNKVTKGQAIILLSDPALDEETRFIEQELLKLSPPSPKIDKLYQAAISQSEQNLQKFQQIQKKYDTFRAKGHVSEVDYAAIINISSSLNNQLHNQKLAYIEAQRHLKEMALAGPVSQAYRALMQELVVKRAQQDNLTIRSPINGRVIDIHVLEGERITADTPLITVSQNNTPEIIAFLNPKHLKYSDIDNKAKVTFPDGKTMSATVNKPVEIVNKLPQELQRPFEGQPAYLKVTLRFEGALEQKYWIEGMEVEVQF</sequence>
<accession>A0A2T3J2U4</accession>
<dbReference type="EMBL" id="PYMH01000001">
    <property type="protein sequence ID" value="PSU35605.1"/>
    <property type="molecule type" value="Genomic_DNA"/>
</dbReference>
<keyword evidence="1" id="KW-0812">Transmembrane</keyword>
<keyword evidence="1" id="KW-0472">Membrane</keyword>
<evidence type="ECO:0000313" key="4">
    <source>
        <dbReference type="Proteomes" id="UP000241222"/>
    </source>
</evidence>
<feature type="domain" description="CzcB-like barrel-sandwich hybrid" evidence="2">
    <location>
        <begin position="78"/>
        <end position="255"/>
    </location>
</feature>
<keyword evidence="1" id="KW-1133">Transmembrane helix</keyword>
<evidence type="ECO:0000259" key="2">
    <source>
        <dbReference type="Pfam" id="PF25973"/>
    </source>
</evidence>
<evidence type="ECO:0000256" key="1">
    <source>
        <dbReference type="SAM" id="Phobius"/>
    </source>
</evidence>
<dbReference type="RefSeq" id="WP_107346960.1">
    <property type="nucleotide sequence ID" value="NZ_PYMH01000001.1"/>
</dbReference>
<evidence type="ECO:0000313" key="3">
    <source>
        <dbReference type="EMBL" id="PSU35605.1"/>
    </source>
</evidence>
<dbReference type="Gene3D" id="2.40.30.170">
    <property type="match status" value="1"/>
</dbReference>
<gene>
    <name evidence="3" type="ORF">C9I99_00870</name>
</gene>
<dbReference type="PANTHER" id="PTHR30386:SF28">
    <property type="entry name" value="EXPORTED PROTEIN"/>
    <property type="match status" value="1"/>
</dbReference>
<protein>
    <submittedName>
        <fullName evidence="3">HlyD family secretion protein</fullName>
    </submittedName>
</protein>
<dbReference type="InterPro" id="IPR050739">
    <property type="entry name" value="MFP"/>
</dbReference>
<dbReference type="Gene3D" id="2.40.50.100">
    <property type="match status" value="1"/>
</dbReference>
<organism evidence="3 4">
    <name type="scientific">Photobacterium lutimaris</name>
    <dbReference type="NCBI Taxonomy" id="388278"/>
    <lineage>
        <taxon>Bacteria</taxon>
        <taxon>Pseudomonadati</taxon>
        <taxon>Pseudomonadota</taxon>
        <taxon>Gammaproteobacteria</taxon>
        <taxon>Vibrionales</taxon>
        <taxon>Vibrionaceae</taxon>
        <taxon>Photobacterium</taxon>
    </lineage>
</organism>